<keyword evidence="13" id="KW-0472">Membrane</keyword>
<keyword evidence="4" id="KW-1169">Fusion of virus membrane with host cell membrane</keyword>
<proteinExistence type="inferred from homology"/>
<dbReference type="PANTHER" id="PTHR11264:SF0">
    <property type="entry name" value="URACIL-DNA GLYCOSYLASE"/>
    <property type="match status" value="1"/>
</dbReference>
<dbReference type="GO" id="GO:0004844">
    <property type="term" value="F:uracil DNA N-glycosylase activity"/>
    <property type="evidence" value="ECO:0007669"/>
    <property type="project" value="InterPro"/>
</dbReference>
<dbReference type="Pfam" id="PF12524">
    <property type="entry name" value="GlyL_C"/>
    <property type="match status" value="1"/>
</dbReference>
<evidence type="ECO:0000256" key="1">
    <source>
        <dbReference type="ARBA" id="ARBA00008184"/>
    </source>
</evidence>
<keyword evidence="9" id="KW-1040">Host Golgi apparatus</keyword>
<keyword evidence="15" id="KW-0325">Glycoprotein</keyword>
<gene>
    <name evidence="21" type="primary">UL1</name>
</gene>
<keyword evidence="2" id="KW-1168">Fusion of virus membrane with host membrane</keyword>
<dbReference type="NCBIfam" id="NF003589">
    <property type="entry name" value="PRK05254.1-2"/>
    <property type="match status" value="1"/>
</dbReference>
<evidence type="ECO:0000256" key="17">
    <source>
        <dbReference type="ARBA" id="ARBA00023296"/>
    </source>
</evidence>
<evidence type="ECO:0000256" key="7">
    <source>
        <dbReference type="ARBA" id="ARBA00022763"/>
    </source>
</evidence>
<keyword evidence="16" id="KW-0234">DNA repair</keyword>
<evidence type="ECO:0000256" key="9">
    <source>
        <dbReference type="ARBA" id="ARBA00022812"/>
    </source>
</evidence>
<dbReference type="InterPro" id="IPR002043">
    <property type="entry name" value="UDG_fam1"/>
</dbReference>
<dbReference type="Gene3D" id="3.40.470.10">
    <property type="entry name" value="Uracil-DNA glycosylase-like domain"/>
    <property type="match status" value="1"/>
</dbReference>
<dbReference type="InterPro" id="IPR022200">
    <property type="entry name" value="Herpes_gL_C"/>
</dbReference>
<dbReference type="SMART" id="SM00986">
    <property type="entry name" value="UDG"/>
    <property type="match status" value="1"/>
</dbReference>
<keyword evidence="17" id="KW-1160">Virus entry into host cell</keyword>
<feature type="domain" description="Uracil-DNA glycosylase-like" evidence="20">
    <location>
        <begin position="345"/>
        <end position="504"/>
    </location>
</feature>
<dbReference type="GO" id="GO:0019064">
    <property type="term" value="P:fusion of virus membrane with host plasma membrane"/>
    <property type="evidence" value="ECO:0007669"/>
    <property type="project" value="UniProtKB-KW"/>
</dbReference>
<evidence type="ECO:0000256" key="10">
    <source>
        <dbReference type="ARBA" id="ARBA00022844"/>
    </source>
</evidence>
<evidence type="ECO:0000256" key="12">
    <source>
        <dbReference type="ARBA" id="ARBA00022879"/>
    </source>
</evidence>
<protein>
    <submittedName>
        <fullName evidence="21">Envelope glycoprotein L</fullName>
    </submittedName>
</protein>
<dbReference type="PANTHER" id="PTHR11264">
    <property type="entry name" value="URACIL-DNA GLYCOSYLASE"/>
    <property type="match status" value="1"/>
</dbReference>
<keyword evidence="7" id="KW-0227">DNA damage</keyword>
<dbReference type="Gene3D" id="3.30.390.170">
    <property type="match status" value="1"/>
</dbReference>
<dbReference type="PROSITE" id="PS00130">
    <property type="entry name" value="U_DNA_GLYCOSYLASE"/>
    <property type="match status" value="1"/>
</dbReference>
<keyword evidence="8" id="KW-0378">Hydrolase</keyword>
<evidence type="ECO:0000256" key="5">
    <source>
        <dbReference type="ARBA" id="ARBA00022562"/>
    </source>
</evidence>
<evidence type="ECO:0000256" key="2">
    <source>
        <dbReference type="ARBA" id="ARBA00022506"/>
    </source>
</evidence>
<dbReference type="InterPro" id="IPR036895">
    <property type="entry name" value="Uracil-DNA_glycosylase-like_sf"/>
</dbReference>
<dbReference type="NCBIfam" id="TIGR00628">
    <property type="entry name" value="ung"/>
    <property type="match status" value="1"/>
</dbReference>
<keyword evidence="11" id="KW-1043">Host membrane</keyword>
<dbReference type="NCBIfam" id="NF003592">
    <property type="entry name" value="PRK05254.1-5"/>
    <property type="match status" value="1"/>
</dbReference>
<dbReference type="HAMAP" id="MF_00148">
    <property type="entry name" value="UDG"/>
    <property type="match status" value="1"/>
</dbReference>
<organism evidence="21">
    <name type="scientific">Human herpesvirus 2</name>
    <name type="common">HHV-2</name>
    <name type="synonym">Human herpes simplex virus 2</name>
    <dbReference type="NCBI Taxonomy" id="10310"/>
    <lineage>
        <taxon>Viruses</taxon>
        <taxon>Duplodnaviria</taxon>
        <taxon>Heunggongvirae</taxon>
        <taxon>Peploviricota</taxon>
        <taxon>Herviviricetes</taxon>
        <taxon>Herpesvirales</taxon>
        <taxon>Orthoherpesviridae</taxon>
        <taxon>Alphaherpesvirinae</taxon>
        <taxon>Simplexvirus</taxon>
        <taxon>Simplexvirus humanalpha2</taxon>
    </lineage>
</organism>
<dbReference type="CDD" id="cd10027">
    <property type="entry name" value="UDG-F1-like"/>
    <property type="match status" value="1"/>
</dbReference>
<dbReference type="EMBL" id="KU310666">
    <property type="protein sequence ID" value="AMB66252.1"/>
    <property type="molecule type" value="Genomic_DNA"/>
</dbReference>
<dbReference type="InterPro" id="IPR007923">
    <property type="entry name" value="Herpes_gL_N"/>
</dbReference>
<evidence type="ECO:0000259" key="20">
    <source>
        <dbReference type="SMART" id="SM00986"/>
    </source>
</evidence>
<evidence type="ECO:0000256" key="6">
    <source>
        <dbReference type="ARBA" id="ARBA00022595"/>
    </source>
</evidence>
<evidence type="ECO:0000313" key="21">
    <source>
        <dbReference type="EMBL" id="AMB66252.1"/>
    </source>
</evidence>
<name>A0A0Y0QX80_HHV2</name>
<evidence type="ECO:0000256" key="11">
    <source>
        <dbReference type="ARBA" id="ARBA00022870"/>
    </source>
</evidence>
<evidence type="ECO:0000256" key="4">
    <source>
        <dbReference type="ARBA" id="ARBA00022521"/>
    </source>
</evidence>
<dbReference type="InterPro" id="IPR018085">
    <property type="entry name" value="Ura-DNA_Glyclase_AS"/>
</dbReference>
<dbReference type="GO" id="GO:0019031">
    <property type="term" value="C:viral envelope"/>
    <property type="evidence" value="ECO:0007669"/>
    <property type="project" value="UniProtKB-KW"/>
</dbReference>
<dbReference type="InterPro" id="IPR005122">
    <property type="entry name" value="Uracil-DNA_glycosylase-like"/>
</dbReference>
<organismHost>
    <name type="scientific">Homo sapiens</name>
    <name type="common">Human</name>
    <dbReference type="NCBI Taxonomy" id="9606"/>
</organismHost>
<comment type="similarity">
    <text evidence="1">Belongs to the uracil-DNA glycosylase (UDG) superfamily. UNG family.</text>
</comment>
<keyword evidence="5" id="KW-1048">Host nucleus</keyword>
<evidence type="ECO:0000256" key="3">
    <source>
        <dbReference type="ARBA" id="ARBA00022511"/>
    </source>
</evidence>
<dbReference type="InterPro" id="IPR034708">
    <property type="entry name" value="HSV_GL_alphagamma"/>
</dbReference>
<dbReference type="Pfam" id="PF03167">
    <property type="entry name" value="UDG"/>
    <property type="match status" value="1"/>
</dbReference>
<keyword evidence="3" id="KW-1032">Host cell membrane</keyword>
<feature type="region of interest" description="Disordered" evidence="19">
    <location>
        <begin position="168"/>
        <end position="214"/>
    </location>
</feature>
<dbReference type="Pfam" id="PF05259">
    <property type="entry name" value="Herpes_UL1"/>
    <property type="match status" value="1"/>
</dbReference>
<keyword evidence="12 21" id="KW-0261">Viral envelope protein</keyword>
<keyword evidence="6" id="KW-1162">Viral penetration into host cytoplasm</keyword>
<sequence length="516" mass="56780">MGFVCLFGLVVMGAWGAWGGSQATEYVLRSVIAKEVGDILRVPCMRTPADDVSWRYEAPSVIDYARIDGIFLRYHCPGLDTFLWDRHAQRAYLVNPFLFAAGFLEDLSHSVFPADTQETTTRRALYKEIRDALGSRKQAVSHAPVRAGCVNFDYSRTRRCVGRRDLRPANTTSTWEPPVSSDDEASSQSKPLATQPPVLALSNAPHGGSPRREVGAGILASDATSHVCIASHPGSGAGQPTRLAAGSAVQRRRPRGCPPGVMFSASTTPEQPLGLSGDATPPLPTSVPLDWAAFRRAFLIDDAWRPLLEPELANPLTARLLAEYDRRCQTEEVLPPREDVFSWTRYCTPDDVRVVIIGQDPYHHPGQAHGLAFSVRADVPVPPSLRNVLAAVKNCYPDARMSGRGCLEKWARDGVLLLNTTLTVKRGAAASHSKLGWDRFVGGVVRRLAARRPGLVFMLWGAHAQNAIRPDPRQHYVLKFSHPSPLSKVPFGTCQHFLAANRYLETRDIMPIDWSV</sequence>
<dbReference type="SUPFAM" id="SSF52141">
    <property type="entry name" value="Uracil-DNA glycosylase-like"/>
    <property type="match status" value="1"/>
</dbReference>
<evidence type="ECO:0000256" key="19">
    <source>
        <dbReference type="SAM" id="MobiDB-lite"/>
    </source>
</evidence>
<evidence type="ECO:0000256" key="16">
    <source>
        <dbReference type="ARBA" id="ARBA00023204"/>
    </source>
</evidence>
<dbReference type="PROSITE" id="PS52024">
    <property type="entry name" value="GL_AHV"/>
    <property type="match status" value="1"/>
</dbReference>
<evidence type="ECO:0000256" key="18">
    <source>
        <dbReference type="PROSITE-ProRule" id="PRU10072"/>
    </source>
</evidence>
<keyword evidence="14" id="KW-1015">Disulfide bond</keyword>
<feature type="active site" description="Proton acceptor" evidence="18">
    <location>
        <position position="360"/>
    </location>
</feature>
<reference evidence="21" key="1">
    <citation type="journal article" date="2016" name="JCI Insight">
        <title>HSV-2 DeltagD elicits FcgammaR-effector antibodies that protect against clinical isolates.</title>
        <authorList>
            <person name="Petro C.D."/>
            <person name="Weinrick B."/>
            <person name="Khajoueinejad N."/>
            <person name="Burn C."/>
            <person name="Sellers R."/>
            <person name="Jacobs W.R.Jr."/>
            <person name="Herold B.C."/>
        </authorList>
    </citation>
    <scope>NUCLEOTIDE SEQUENCE</scope>
    <source>
        <strain evidence="21">B^3x2.5</strain>
    </source>
</reference>
<dbReference type="HAMAP" id="MF_04034">
    <property type="entry name" value="HSV_GL_alphagamma"/>
    <property type="match status" value="1"/>
</dbReference>
<keyword evidence="10" id="KW-0946">Virion</keyword>
<dbReference type="SMR" id="A0A0Y0QX80"/>
<dbReference type="GO" id="GO:0097510">
    <property type="term" value="P:base-excision repair, AP site formation via deaminated base removal"/>
    <property type="evidence" value="ECO:0007669"/>
    <property type="project" value="TreeGrafter"/>
</dbReference>
<dbReference type="InterPro" id="IPR038311">
    <property type="entry name" value="Herpes_gL_N_sf"/>
</dbReference>
<dbReference type="SMART" id="SM00987">
    <property type="entry name" value="UreE_C"/>
    <property type="match status" value="1"/>
</dbReference>
<evidence type="ECO:0000256" key="15">
    <source>
        <dbReference type="ARBA" id="ARBA00023180"/>
    </source>
</evidence>
<evidence type="ECO:0000256" key="8">
    <source>
        <dbReference type="ARBA" id="ARBA00022801"/>
    </source>
</evidence>
<dbReference type="GO" id="GO:0046718">
    <property type="term" value="P:symbiont entry into host cell"/>
    <property type="evidence" value="ECO:0007669"/>
    <property type="project" value="UniProtKB-KW"/>
</dbReference>
<evidence type="ECO:0000256" key="14">
    <source>
        <dbReference type="ARBA" id="ARBA00023157"/>
    </source>
</evidence>
<evidence type="ECO:0000256" key="13">
    <source>
        <dbReference type="ARBA" id="ARBA00023136"/>
    </source>
</evidence>
<accession>A0A0Y0QX80</accession>